<sequence length="115" mass="13353">PVTLAVSAPFSEPHEWALNDRKAAEILQHHYYDEESGIYFAGNQLHEIQEAMPPAVQKLKKDIFDCIESLQFAAAKQKIRDMQDELKRLPRLHPSVVKNMLTEFLFRTWTACEEL</sequence>
<reference evidence="1 2" key="1">
    <citation type="submission" date="2021-07" db="EMBL/GenBank/DDBJ databases">
        <title>Paenibacillus radiodurans sp. nov., isolated from the southeastern edge of Tengger Desert.</title>
        <authorList>
            <person name="Zhang G."/>
        </authorList>
    </citation>
    <scope>NUCLEOTIDE SEQUENCE [LARGE SCALE GENOMIC DNA]</scope>
    <source>
        <strain evidence="1 2">CCM 7311</strain>
    </source>
</reference>
<dbReference type="Proteomes" id="UP001519887">
    <property type="component" value="Unassembled WGS sequence"/>
</dbReference>
<name>A0ABS7CMM1_9BACL</name>
<dbReference type="EMBL" id="JAHZIK010003688">
    <property type="protein sequence ID" value="MBW7462206.1"/>
    <property type="molecule type" value="Genomic_DNA"/>
</dbReference>
<feature type="non-terminal residue" evidence="1">
    <location>
        <position position="115"/>
    </location>
</feature>
<feature type="non-terminal residue" evidence="1">
    <location>
        <position position="1"/>
    </location>
</feature>
<evidence type="ECO:0000313" key="2">
    <source>
        <dbReference type="Proteomes" id="UP001519887"/>
    </source>
</evidence>
<keyword evidence="2" id="KW-1185">Reference proteome</keyword>
<comment type="caution">
    <text evidence="1">The sequence shown here is derived from an EMBL/GenBank/DDBJ whole genome shotgun (WGS) entry which is preliminary data.</text>
</comment>
<proteinExistence type="predicted"/>
<organism evidence="1 2">
    <name type="scientific">Paenibacillus sepulcri</name>
    <dbReference type="NCBI Taxonomy" id="359917"/>
    <lineage>
        <taxon>Bacteria</taxon>
        <taxon>Bacillati</taxon>
        <taxon>Bacillota</taxon>
        <taxon>Bacilli</taxon>
        <taxon>Bacillales</taxon>
        <taxon>Paenibacillaceae</taxon>
        <taxon>Paenibacillus</taxon>
    </lineage>
</organism>
<evidence type="ECO:0000313" key="1">
    <source>
        <dbReference type="EMBL" id="MBW7462206.1"/>
    </source>
</evidence>
<gene>
    <name evidence="1" type="ORF">K0U00_49965</name>
</gene>
<accession>A0ABS7CMM1</accession>
<protein>
    <submittedName>
        <fullName evidence="1">Uncharacterized protein</fullName>
    </submittedName>
</protein>